<evidence type="ECO:0000313" key="2">
    <source>
        <dbReference type="Proteomes" id="UP000191820"/>
    </source>
</evidence>
<proteinExistence type="predicted"/>
<dbReference type="RefSeq" id="WP_080917424.1">
    <property type="nucleotide sequence ID" value="NZ_CP020472.1"/>
</dbReference>
<keyword evidence="2" id="KW-1185">Reference proteome</keyword>
<name>A0ABM6JKD9_9GAMM</name>
<dbReference type="EMBL" id="CP020472">
    <property type="protein sequence ID" value="ARD21690.1"/>
    <property type="molecule type" value="Genomic_DNA"/>
</dbReference>
<gene>
    <name evidence="1" type="ORF">SJ2017_1366</name>
</gene>
<accession>A0ABM6JKD9</accession>
<dbReference type="Proteomes" id="UP000191820">
    <property type="component" value="Chromosome"/>
</dbReference>
<organism evidence="1 2">
    <name type="scientific">Shewanella japonica</name>
    <dbReference type="NCBI Taxonomy" id="93973"/>
    <lineage>
        <taxon>Bacteria</taxon>
        <taxon>Pseudomonadati</taxon>
        <taxon>Pseudomonadota</taxon>
        <taxon>Gammaproteobacteria</taxon>
        <taxon>Alteromonadales</taxon>
        <taxon>Shewanellaceae</taxon>
        <taxon>Shewanella</taxon>
    </lineage>
</organism>
<protein>
    <submittedName>
        <fullName evidence="1">Uncharacterized protein</fullName>
    </submittedName>
</protein>
<reference evidence="1 2" key="1">
    <citation type="submission" date="2017-03" db="EMBL/GenBank/DDBJ databases">
        <title>Genome sequencing of Shewanella japonica KCTC 22435.</title>
        <authorList>
            <person name="Kim K.M."/>
        </authorList>
    </citation>
    <scope>NUCLEOTIDE SEQUENCE [LARGE SCALE GENOMIC DNA]</scope>
    <source>
        <strain evidence="1 2">KCTC 22435</strain>
    </source>
</reference>
<sequence>MRKFLVSNIADRPHRKIYASLGNNAFFDLAPGQHGWDDFCSISKGDWVYVINANRKIPVAYQVVAILDEIETEEHQMLGSRLVSAIGGNTRVLFGKPVKRVDTIYTKFVSDNAVTSSKLRPDGQMYQGFNCAEVVDEYL</sequence>
<evidence type="ECO:0000313" key="1">
    <source>
        <dbReference type="EMBL" id="ARD21690.1"/>
    </source>
</evidence>